<keyword evidence="1" id="KW-0614">Plasmid</keyword>
<sequence length="305" mass="33590">MTSSPARWTTEELTEDAAISAANFRAERLSVSGAWESHYQAARSKFEMLFQKLSDLHPGGITDAKLTDAFGSGLGEALRYLAGPPISDDDLQVIADVDSIAPGVLKKKPAEVRKVFEVIERVIDIHRFPWIEAGTTPTQQERDAALLASSVLLAAQRIATERRIEGKDGQESRVKDYLRTLGFTEVSPETITTIVKGPQPLQFCAECLLGERKADVVVRLHDTRLMAIECKVSNSATNSVKRLNNDAAVKAEYWLKVFGTSQVVPAAMLSGVFKVMNLEQAQQRGLALYWAHDLDKLGSFIESTK</sequence>
<keyword evidence="1" id="KW-0378">Hydrolase</keyword>
<dbReference type="AlphaFoldDB" id="A0A218MAZ3"/>
<accession>A0A218MAZ3</accession>
<geneLocation type="plasmid" evidence="1">
    <name>p14057B</name>
</geneLocation>
<organism evidence="1">
    <name type="scientific">Pseudomonas aeruginosa</name>
    <dbReference type="NCBI Taxonomy" id="287"/>
    <lineage>
        <taxon>Bacteria</taxon>
        <taxon>Pseudomonadati</taxon>
        <taxon>Pseudomonadota</taxon>
        <taxon>Gammaproteobacteria</taxon>
        <taxon>Pseudomonadales</taxon>
        <taxon>Pseudomonadaceae</taxon>
        <taxon>Pseudomonas</taxon>
    </lineage>
</organism>
<dbReference type="GO" id="GO:0003677">
    <property type="term" value="F:DNA binding"/>
    <property type="evidence" value="ECO:0007669"/>
    <property type="project" value="InterPro"/>
</dbReference>
<dbReference type="GO" id="GO:0009307">
    <property type="term" value="P:DNA restriction-modification system"/>
    <property type="evidence" value="ECO:0007669"/>
    <property type="project" value="InterPro"/>
</dbReference>
<name>A0A218MAZ3_PSEAI</name>
<dbReference type="GO" id="GO:0009036">
    <property type="term" value="F:type II site-specific deoxyribonuclease activity"/>
    <property type="evidence" value="ECO:0007669"/>
    <property type="project" value="InterPro"/>
</dbReference>
<protein>
    <submittedName>
        <fullName evidence="1">Restriction endonuclease</fullName>
    </submittedName>
</protein>
<reference evidence="1" key="1">
    <citation type="journal article" date="2018" name="Virulence">
        <title>Coexistence of two novel resistance plasmids, blaKPC-2-carrying p14057A and tetA(A) -carrying p14057B, in Pseudomonas aeruginosa.</title>
        <authorList>
            <person name="Shi L."/>
            <person name="Liang Q."/>
            <person name="Feng J."/>
            <person name="Zhan Z."/>
            <person name="Zhao Y."/>
            <person name="Yang W."/>
            <person name="Yang H."/>
            <person name="Chen Y."/>
            <person name="Huang M."/>
            <person name="Tong Y."/>
            <person name="Li X."/>
            <person name="Yin Z."/>
            <person name="Wang J."/>
            <person name="Zhou D."/>
        </authorList>
    </citation>
    <scope>NUCLEOTIDE SEQUENCE</scope>
    <source>
        <plasmid evidence="1">p14057B</plasmid>
    </source>
</reference>
<dbReference type="InterPro" id="IPR019072">
    <property type="entry name" value="Restrct_endonuc_II_XamI"/>
</dbReference>
<dbReference type="Pfam" id="PF09572">
    <property type="entry name" value="RE_XamI"/>
    <property type="match status" value="1"/>
</dbReference>
<proteinExistence type="predicted"/>
<keyword evidence="1" id="KW-0255">Endonuclease</keyword>
<dbReference type="RefSeq" id="WP_172689481.1">
    <property type="nucleotide sequence ID" value="NZ_CP077975.1"/>
</dbReference>
<gene>
    <name evidence="1" type="primary">xamI</name>
</gene>
<evidence type="ECO:0000313" key="1">
    <source>
        <dbReference type="EMBL" id="ASD54125.1"/>
    </source>
</evidence>
<dbReference type="EMBL" id="KY296096">
    <property type="protein sequence ID" value="ASD54125.1"/>
    <property type="molecule type" value="Genomic_DNA"/>
</dbReference>
<keyword evidence="1" id="KW-0540">Nuclease</keyword>